<dbReference type="InterPro" id="IPR039365">
    <property type="entry name" value="IS701-like"/>
</dbReference>
<name>A0A250JFG2_9BACT</name>
<dbReference type="Proteomes" id="UP000217257">
    <property type="component" value="Chromosome"/>
</dbReference>
<dbReference type="AlphaFoldDB" id="A0A250JFG2"/>
<evidence type="ECO:0000313" key="2">
    <source>
        <dbReference type="Proteomes" id="UP000217257"/>
    </source>
</evidence>
<proteinExistence type="predicted"/>
<dbReference type="EMBL" id="CP022098">
    <property type="protein sequence ID" value="ATB42217.1"/>
    <property type="molecule type" value="Genomic_DNA"/>
</dbReference>
<organism evidence="1 2">
    <name type="scientific">Cystobacter fuscus</name>
    <dbReference type="NCBI Taxonomy" id="43"/>
    <lineage>
        <taxon>Bacteria</taxon>
        <taxon>Pseudomonadati</taxon>
        <taxon>Myxococcota</taxon>
        <taxon>Myxococcia</taxon>
        <taxon>Myxococcales</taxon>
        <taxon>Cystobacterineae</taxon>
        <taxon>Archangiaceae</taxon>
        <taxon>Cystobacter</taxon>
    </lineage>
</organism>
<evidence type="ECO:0000313" key="1">
    <source>
        <dbReference type="EMBL" id="ATB42217.1"/>
    </source>
</evidence>
<sequence length="60" mass="7184">MQRWRTERVYEDLKGELGLDHYEGRRFPGWHHHVSVALCCYAFIIAERMRHFPPLDSRGG</sequence>
<protein>
    <submittedName>
        <fullName evidence="1">Transposase</fullName>
    </submittedName>
</protein>
<accession>A0A250JFG2</accession>
<reference evidence="1 2" key="1">
    <citation type="submission" date="2017-06" db="EMBL/GenBank/DDBJ databases">
        <title>Sequencing and comparative analysis of myxobacterial genomes.</title>
        <authorList>
            <person name="Rupp O."/>
            <person name="Goesmann A."/>
            <person name="Sogaard-Andersen L."/>
        </authorList>
    </citation>
    <scope>NUCLEOTIDE SEQUENCE [LARGE SCALE GENOMIC DNA]</scope>
    <source>
        <strain evidence="1 2">DSM 52655</strain>
    </source>
</reference>
<dbReference type="PANTHER" id="PTHR33627">
    <property type="entry name" value="TRANSPOSASE"/>
    <property type="match status" value="1"/>
</dbReference>
<dbReference type="PANTHER" id="PTHR33627:SF1">
    <property type="entry name" value="TRANSPOSASE"/>
    <property type="match status" value="1"/>
</dbReference>
<dbReference type="KEGG" id="cfus:CYFUS_007694"/>
<gene>
    <name evidence="1" type="ORF">CYFUS_007694</name>
</gene>